<dbReference type="Gene3D" id="3.90.215.10">
    <property type="entry name" value="Gamma Fibrinogen, chain A, domain 1"/>
    <property type="match status" value="1"/>
</dbReference>
<evidence type="ECO:0000256" key="1">
    <source>
        <dbReference type="SAM" id="SignalP"/>
    </source>
</evidence>
<evidence type="ECO:0000313" key="3">
    <source>
        <dbReference type="Proteomes" id="UP000762676"/>
    </source>
</evidence>
<comment type="caution">
    <text evidence="2">The sequence shown here is derived from an EMBL/GenBank/DDBJ whole genome shotgun (WGS) entry which is preliminary data.</text>
</comment>
<name>A0AAV4K260_9GAST</name>
<sequence>MTGLLHLALLVILGNSVTALNPTHTQTPSPHTTEGNIHKSTACKKYMANRRSKRYQVTYESDIDRNVLCDAYTDGGGWIVFQVKNSSWGHGSL</sequence>
<dbReference type="EMBL" id="BMAT01010549">
    <property type="protein sequence ID" value="GFS27671.1"/>
    <property type="molecule type" value="Genomic_DNA"/>
</dbReference>
<dbReference type="AlphaFoldDB" id="A0AAV4K260"/>
<evidence type="ECO:0008006" key="4">
    <source>
        <dbReference type="Google" id="ProtNLM"/>
    </source>
</evidence>
<gene>
    <name evidence="2" type="ORF">ElyMa_005292600</name>
</gene>
<reference evidence="2 3" key="1">
    <citation type="journal article" date="2021" name="Elife">
        <title>Chloroplast acquisition without the gene transfer in kleptoplastic sea slugs, Plakobranchus ocellatus.</title>
        <authorList>
            <person name="Maeda T."/>
            <person name="Takahashi S."/>
            <person name="Yoshida T."/>
            <person name="Shimamura S."/>
            <person name="Takaki Y."/>
            <person name="Nagai Y."/>
            <person name="Toyoda A."/>
            <person name="Suzuki Y."/>
            <person name="Arimoto A."/>
            <person name="Ishii H."/>
            <person name="Satoh N."/>
            <person name="Nishiyama T."/>
            <person name="Hasebe M."/>
            <person name="Maruyama T."/>
            <person name="Minagawa J."/>
            <person name="Obokata J."/>
            <person name="Shigenobu S."/>
        </authorList>
    </citation>
    <scope>NUCLEOTIDE SEQUENCE [LARGE SCALE GENOMIC DNA]</scope>
</reference>
<keyword evidence="1" id="KW-0732">Signal</keyword>
<feature type="signal peptide" evidence="1">
    <location>
        <begin position="1"/>
        <end position="19"/>
    </location>
</feature>
<dbReference type="Proteomes" id="UP000762676">
    <property type="component" value="Unassembled WGS sequence"/>
</dbReference>
<protein>
    <recommendedName>
        <fullName evidence="4">Fibrinogen C-terminal domain-containing protein</fullName>
    </recommendedName>
</protein>
<keyword evidence="3" id="KW-1185">Reference proteome</keyword>
<dbReference type="InterPro" id="IPR036056">
    <property type="entry name" value="Fibrinogen-like_C"/>
</dbReference>
<proteinExistence type="predicted"/>
<dbReference type="SUPFAM" id="SSF56496">
    <property type="entry name" value="Fibrinogen C-terminal domain-like"/>
    <property type="match status" value="1"/>
</dbReference>
<feature type="chain" id="PRO_5043595975" description="Fibrinogen C-terminal domain-containing protein" evidence="1">
    <location>
        <begin position="20"/>
        <end position="93"/>
    </location>
</feature>
<organism evidence="2 3">
    <name type="scientific">Elysia marginata</name>
    <dbReference type="NCBI Taxonomy" id="1093978"/>
    <lineage>
        <taxon>Eukaryota</taxon>
        <taxon>Metazoa</taxon>
        <taxon>Spiralia</taxon>
        <taxon>Lophotrochozoa</taxon>
        <taxon>Mollusca</taxon>
        <taxon>Gastropoda</taxon>
        <taxon>Heterobranchia</taxon>
        <taxon>Euthyneura</taxon>
        <taxon>Panpulmonata</taxon>
        <taxon>Sacoglossa</taxon>
        <taxon>Placobranchoidea</taxon>
        <taxon>Plakobranchidae</taxon>
        <taxon>Elysia</taxon>
    </lineage>
</organism>
<evidence type="ECO:0000313" key="2">
    <source>
        <dbReference type="EMBL" id="GFS27671.1"/>
    </source>
</evidence>
<dbReference type="InterPro" id="IPR014716">
    <property type="entry name" value="Fibrinogen_a/b/g_C_1"/>
</dbReference>
<accession>A0AAV4K260</accession>